<feature type="transmembrane region" description="Helical" evidence="1">
    <location>
        <begin position="97"/>
        <end position="114"/>
    </location>
</feature>
<keyword evidence="1" id="KW-0812">Transmembrane</keyword>
<protein>
    <recommendedName>
        <fullName evidence="5">DUF998 domain-containing protein</fullName>
    </recommendedName>
</protein>
<feature type="transmembrane region" description="Helical" evidence="1">
    <location>
        <begin position="61"/>
        <end position="85"/>
    </location>
</feature>
<feature type="transmembrane region" description="Helical" evidence="1">
    <location>
        <begin position="120"/>
        <end position="141"/>
    </location>
</feature>
<feature type="chain" id="PRO_5046218995" description="DUF998 domain-containing protein" evidence="2">
    <location>
        <begin position="21"/>
        <end position="215"/>
    </location>
</feature>
<dbReference type="EMBL" id="BAAAYN010000017">
    <property type="protein sequence ID" value="GAA3386410.1"/>
    <property type="molecule type" value="Genomic_DNA"/>
</dbReference>
<feature type="signal peptide" evidence="2">
    <location>
        <begin position="1"/>
        <end position="20"/>
    </location>
</feature>
<sequence>MNRSRLLGGLALAAAGTAFFAGQLVVQSAWTTSFSWADNNISDLGMVSCRTWGDPARYVCSPWHAVMNAVFVANGVLIGIGAVFGLRGGGRGRVARYLLLAAAIGCCLVGIAPADVDENLHVLGAALVFLLGNVGMIAAWSVTRGPRWLPVLFGVVGLVATGLHLSKHGLGLGVAGMERLAVFPLFVWFLVEGALIVRAARRRIPSERADAAGVA</sequence>
<name>A0ABP6SV57_9ACTN</name>
<evidence type="ECO:0000313" key="4">
    <source>
        <dbReference type="Proteomes" id="UP001501676"/>
    </source>
</evidence>
<evidence type="ECO:0000313" key="3">
    <source>
        <dbReference type="EMBL" id="GAA3386410.1"/>
    </source>
</evidence>
<dbReference type="InterPro" id="IPR009339">
    <property type="entry name" value="DUF998"/>
</dbReference>
<accession>A0ABP6SV57</accession>
<gene>
    <name evidence="3" type="ORF">GCM10020369_23590</name>
</gene>
<keyword evidence="1" id="KW-1133">Transmembrane helix</keyword>
<feature type="transmembrane region" description="Helical" evidence="1">
    <location>
        <begin position="180"/>
        <end position="200"/>
    </location>
</feature>
<reference evidence="4" key="1">
    <citation type="journal article" date="2019" name="Int. J. Syst. Evol. Microbiol.">
        <title>The Global Catalogue of Microorganisms (GCM) 10K type strain sequencing project: providing services to taxonomists for standard genome sequencing and annotation.</title>
        <authorList>
            <consortium name="The Broad Institute Genomics Platform"/>
            <consortium name="The Broad Institute Genome Sequencing Center for Infectious Disease"/>
            <person name="Wu L."/>
            <person name="Ma J."/>
        </authorList>
    </citation>
    <scope>NUCLEOTIDE SEQUENCE [LARGE SCALE GENOMIC DNA]</scope>
    <source>
        <strain evidence="4">JCM 9458</strain>
    </source>
</reference>
<evidence type="ECO:0008006" key="5">
    <source>
        <dbReference type="Google" id="ProtNLM"/>
    </source>
</evidence>
<evidence type="ECO:0000256" key="2">
    <source>
        <dbReference type="SAM" id="SignalP"/>
    </source>
</evidence>
<comment type="caution">
    <text evidence="3">The sequence shown here is derived from an EMBL/GenBank/DDBJ whole genome shotgun (WGS) entry which is preliminary data.</text>
</comment>
<evidence type="ECO:0000256" key="1">
    <source>
        <dbReference type="SAM" id="Phobius"/>
    </source>
</evidence>
<proteinExistence type="predicted"/>
<keyword evidence="4" id="KW-1185">Reference proteome</keyword>
<feature type="transmembrane region" description="Helical" evidence="1">
    <location>
        <begin position="148"/>
        <end position="165"/>
    </location>
</feature>
<keyword evidence="1" id="KW-0472">Membrane</keyword>
<keyword evidence="2" id="KW-0732">Signal</keyword>
<dbReference type="Pfam" id="PF06197">
    <property type="entry name" value="DUF998"/>
    <property type="match status" value="1"/>
</dbReference>
<dbReference type="Proteomes" id="UP001501676">
    <property type="component" value="Unassembled WGS sequence"/>
</dbReference>
<organism evidence="3 4">
    <name type="scientific">Cryptosporangium minutisporangium</name>
    <dbReference type="NCBI Taxonomy" id="113569"/>
    <lineage>
        <taxon>Bacteria</taxon>
        <taxon>Bacillati</taxon>
        <taxon>Actinomycetota</taxon>
        <taxon>Actinomycetes</taxon>
        <taxon>Cryptosporangiales</taxon>
        <taxon>Cryptosporangiaceae</taxon>
        <taxon>Cryptosporangium</taxon>
    </lineage>
</organism>
<dbReference type="RefSeq" id="WP_345728088.1">
    <property type="nucleotide sequence ID" value="NZ_BAAAYN010000017.1"/>
</dbReference>